<evidence type="ECO:0000256" key="1">
    <source>
        <dbReference type="ARBA" id="ARBA00001946"/>
    </source>
</evidence>
<dbReference type="InterPro" id="IPR005121">
    <property type="entry name" value="Fdx_antiC-bd"/>
</dbReference>
<keyword evidence="4" id="KW-0479">Metal-binding</keyword>
<keyword evidence="6" id="KW-0067">ATP-binding</keyword>
<evidence type="ECO:0000256" key="5">
    <source>
        <dbReference type="ARBA" id="ARBA00022741"/>
    </source>
</evidence>
<dbReference type="EC" id="6.1.1.20" evidence="2"/>
<dbReference type="PROSITE" id="PS51447">
    <property type="entry name" value="FDX_ACB"/>
    <property type="match status" value="1"/>
</dbReference>
<organism evidence="12">
    <name type="scientific">Nemalion sp. H.1444</name>
    <dbReference type="NCBI Taxonomy" id="1907586"/>
    <lineage>
        <taxon>Eukaryota</taxon>
        <taxon>Rhodophyta</taxon>
        <taxon>Florideophyceae</taxon>
        <taxon>Nemaliophycidae</taxon>
        <taxon>Nemaliales</taxon>
        <taxon>Nemaliaceae</taxon>
        <taxon>Nemalion</taxon>
    </lineage>
</organism>
<gene>
    <name evidence="12" type="primary">syfB</name>
    <name evidence="12" type="ORF">H1444_224</name>
</gene>
<evidence type="ECO:0000256" key="4">
    <source>
        <dbReference type="ARBA" id="ARBA00022723"/>
    </source>
</evidence>
<dbReference type="Pfam" id="PF03483">
    <property type="entry name" value="B3_4"/>
    <property type="match status" value="1"/>
</dbReference>
<evidence type="ECO:0000259" key="11">
    <source>
        <dbReference type="PROSITE" id="PS51483"/>
    </source>
</evidence>
<sequence>MNISWKWLSELLDLSSITPEELSEQLTLSGFEIEHIQQSTNGDTILDISATSNRPDTVCMVGIAREISTLMRKPLYLSQTQTDLVIKRKNIPNINRIYRNCIYGAALGVNIRESPQWLKNRLSIYDIESQNNIIDIANLVLIKWGKQIKLIRLDKVNIDNITEYNLFNTSKEVRSDEILYHNDGITTSQINNKCNILIQTPIFKKDISIQEEESNNSTYGTNLENLNKSYFENYDILDAYSEATTLIRHLCQVEVTNVTYLSSTDIAYKPVHFSCDKAASLLGPISRNYNLSTEKKIEFQLYEDILDHLNFIIHRNFKSYYVNIPSYRSQDVRRQVDLTEEISRILGFDHFKDKIPSTDKKGDKNLSRYRVTQIRTALRNMGVNEVVHSSLSSQRDSTMDIYNPLTSEYSCLRNELMTGLIEANVSNLNQSNDLVNIFEIGRIFKEDCTIQVETTHVAGLISGSKNIRRQWNESPVYASWFQAKGDLEELFEKLNLQVKWKSSTADFYIYNNVNKYFHPKYISIIYINEEPMGVFGKLQLKFKSDSIINNMYGFELIIEKLQKIYTKDHRRIFQAYSQYPSIIRDINIEVSYAIPSNQVLKVLQTFSYDIIDSIQLFDVYDNHELKKGYKSMSFRIRYKKIDSTLTNNEVDIVESELKRKVYRELNSIR</sequence>
<dbReference type="Gene3D" id="3.30.56.10">
    <property type="match status" value="2"/>
</dbReference>
<keyword evidence="12" id="KW-0150">Chloroplast</keyword>
<evidence type="ECO:0000256" key="3">
    <source>
        <dbReference type="ARBA" id="ARBA00022598"/>
    </source>
</evidence>
<keyword evidence="3 12" id="KW-0436">Ligase</keyword>
<evidence type="ECO:0000256" key="9">
    <source>
        <dbReference type="ARBA" id="ARBA00023146"/>
    </source>
</evidence>
<feature type="domain" description="B5" evidence="11">
    <location>
        <begin position="266"/>
        <end position="353"/>
    </location>
</feature>
<evidence type="ECO:0000256" key="8">
    <source>
        <dbReference type="ARBA" id="ARBA00022917"/>
    </source>
</evidence>
<geneLocation type="chloroplast" evidence="12"/>
<dbReference type="Pfam" id="PF03147">
    <property type="entry name" value="FDX-ACB"/>
    <property type="match status" value="1"/>
</dbReference>
<dbReference type="AlphaFoldDB" id="A0A1G4NWJ0"/>
<evidence type="ECO:0000259" key="10">
    <source>
        <dbReference type="PROSITE" id="PS51447"/>
    </source>
</evidence>
<evidence type="ECO:0000313" key="12">
    <source>
        <dbReference type="EMBL" id="SCW23073.1"/>
    </source>
</evidence>
<dbReference type="Pfam" id="PF03484">
    <property type="entry name" value="B5"/>
    <property type="match status" value="1"/>
</dbReference>
<proteinExistence type="predicted"/>
<evidence type="ECO:0000256" key="2">
    <source>
        <dbReference type="ARBA" id="ARBA00012814"/>
    </source>
</evidence>
<dbReference type="InterPro" id="IPR041616">
    <property type="entry name" value="PheRS_beta_core"/>
</dbReference>
<dbReference type="Gene3D" id="3.50.40.10">
    <property type="entry name" value="Phenylalanyl-trna Synthetase, Chain B, domain 3"/>
    <property type="match status" value="1"/>
</dbReference>
<dbReference type="Gene3D" id="3.30.70.380">
    <property type="entry name" value="Ferrodoxin-fold anticodon-binding domain"/>
    <property type="match status" value="1"/>
</dbReference>
<dbReference type="InterPro" id="IPR005146">
    <property type="entry name" value="B3/B4_tRNA-bd"/>
</dbReference>
<keyword evidence="7" id="KW-0460">Magnesium</keyword>
<dbReference type="GO" id="GO:0003723">
    <property type="term" value="F:RNA binding"/>
    <property type="evidence" value="ECO:0007669"/>
    <property type="project" value="InterPro"/>
</dbReference>
<comment type="cofactor">
    <cofactor evidence="1">
        <name>Mg(2+)</name>
        <dbReference type="ChEBI" id="CHEBI:18420"/>
    </cofactor>
</comment>
<dbReference type="SUPFAM" id="SSF55681">
    <property type="entry name" value="Class II aaRS and biotin synthetases"/>
    <property type="match status" value="1"/>
</dbReference>
<accession>A0A1G4NWJ0</accession>
<dbReference type="PROSITE" id="PS51483">
    <property type="entry name" value="B5"/>
    <property type="match status" value="1"/>
</dbReference>
<keyword evidence="8" id="KW-0648">Protein biosynthesis</keyword>
<dbReference type="GO" id="GO:0004826">
    <property type="term" value="F:phenylalanine-tRNA ligase activity"/>
    <property type="evidence" value="ECO:0007669"/>
    <property type="project" value="UniProtKB-EC"/>
</dbReference>
<dbReference type="GO" id="GO:0009328">
    <property type="term" value="C:phenylalanine-tRNA ligase complex"/>
    <property type="evidence" value="ECO:0007669"/>
    <property type="project" value="TreeGrafter"/>
</dbReference>
<reference evidence="12" key="1">
    <citation type="submission" date="2016-10" db="EMBL/GenBank/DDBJ databases">
        <title>Chloroplast genomes as a tool to resolve red algal phylogenies: a case study in the Nemaliales.</title>
        <authorList>
            <person name="Costa J.F."/>
            <person name="Lin S.M."/>
            <person name="Macaya E.C."/>
            <person name="Fernandez-Garcia C."/>
            <person name="Verbruggen H."/>
        </authorList>
    </citation>
    <scope>NUCLEOTIDE SEQUENCE</scope>
    <source>
        <strain evidence="12">H.1444</strain>
    </source>
</reference>
<dbReference type="SMART" id="SM00874">
    <property type="entry name" value="B5"/>
    <property type="match status" value="1"/>
</dbReference>
<dbReference type="Pfam" id="PF17759">
    <property type="entry name" value="tRNA_synthFbeta"/>
    <property type="match status" value="1"/>
</dbReference>
<dbReference type="GO" id="GO:0005524">
    <property type="term" value="F:ATP binding"/>
    <property type="evidence" value="ECO:0007669"/>
    <property type="project" value="UniProtKB-KW"/>
</dbReference>
<evidence type="ECO:0000256" key="6">
    <source>
        <dbReference type="ARBA" id="ARBA00022840"/>
    </source>
</evidence>
<dbReference type="GO" id="GO:0006432">
    <property type="term" value="P:phenylalanyl-tRNA aminoacylation"/>
    <property type="evidence" value="ECO:0007669"/>
    <property type="project" value="InterPro"/>
</dbReference>
<evidence type="ECO:0000256" key="7">
    <source>
        <dbReference type="ARBA" id="ARBA00022842"/>
    </source>
</evidence>
<dbReference type="PANTHER" id="PTHR10947:SF0">
    <property type="entry name" value="PHENYLALANINE--TRNA LIGASE BETA SUBUNIT"/>
    <property type="match status" value="1"/>
</dbReference>
<dbReference type="EMBL" id="LT622871">
    <property type="protein sequence ID" value="SCW23073.1"/>
    <property type="molecule type" value="Genomic_DNA"/>
</dbReference>
<name>A0A1G4NWJ0_9FLOR</name>
<dbReference type="SUPFAM" id="SSF46955">
    <property type="entry name" value="Putative DNA-binding domain"/>
    <property type="match status" value="2"/>
</dbReference>
<dbReference type="SUPFAM" id="SSF56037">
    <property type="entry name" value="PheT/TilS domain"/>
    <property type="match status" value="1"/>
</dbReference>
<dbReference type="PANTHER" id="PTHR10947">
    <property type="entry name" value="PHENYLALANYL-TRNA SYNTHETASE BETA CHAIN AND LEUCINE-RICH REPEAT-CONTAINING PROTEIN 47"/>
    <property type="match status" value="1"/>
</dbReference>
<protein>
    <recommendedName>
        <fullName evidence="2">phenylalanine--tRNA ligase</fullName>
        <ecNumber evidence="2">6.1.1.20</ecNumber>
    </recommendedName>
</protein>
<dbReference type="SMART" id="SM00896">
    <property type="entry name" value="FDX-ACB"/>
    <property type="match status" value="1"/>
</dbReference>
<keyword evidence="12" id="KW-0934">Plastid</keyword>
<dbReference type="InterPro" id="IPR045864">
    <property type="entry name" value="aa-tRNA-synth_II/BPL/LPL"/>
</dbReference>
<dbReference type="InterPro" id="IPR009061">
    <property type="entry name" value="DNA-bd_dom_put_sf"/>
</dbReference>
<dbReference type="InterPro" id="IPR036690">
    <property type="entry name" value="Fdx_antiC-bd_sf"/>
</dbReference>
<dbReference type="Gene3D" id="3.30.930.10">
    <property type="entry name" value="Bira Bifunctional Protein, Domain 2"/>
    <property type="match status" value="1"/>
</dbReference>
<keyword evidence="5" id="KW-0547">Nucleotide-binding</keyword>
<dbReference type="InterPro" id="IPR045060">
    <property type="entry name" value="Phe-tRNA-ligase_IIc_bsu"/>
</dbReference>
<dbReference type="InterPro" id="IPR020825">
    <property type="entry name" value="Phe-tRNA_synthase-like_B3/B4"/>
</dbReference>
<feature type="domain" description="FDX-ACB" evidence="10">
    <location>
        <begin position="577"/>
        <end position="669"/>
    </location>
</feature>
<dbReference type="CDD" id="cd00769">
    <property type="entry name" value="PheRS_beta_core"/>
    <property type="match status" value="1"/>
</dbReference>
<dbReference type="SUPFAM" id="SSF54991">
    <property type="entry name" value="Anticodon-binding domain of PheRS"/>
    <property type="match status" value="1"/>
</dbReference>
<reference evidence="12" key="2">
    <citation type="submission" date="2016-10" db="EMBL/GenBank/DDBJ databases">
        <authorList>
            <person name="de Groot N.N."/>
        </authorList>
    </citation>
    <scope>NUCLEOTIDE SEQUENCE</scope>
    <source>
        <strain evidence="12">H.1444</strain>
    </source>
</reference>
<dbReference type="InterPro" id="IPR005147">
    <property type="entry name" value="tRNA_synthase_B5-dom"/>
</dbReference>
<dbReference type="GO" id="GO:0000287">
    <property type="term" value="F:magnesium ion binding"/>
    <property type="evidence" value="ECO:0007669"/>
    <property type="project" value="InterPro"/>
</dbReference>
<keyword evidence="9" id="KW-0030">Aminoacyl-tRNA synthetase</keyword>